<keyword evidence="2" id="KW-0472">Membrane</keyword>
<keyword evidence="2" id="KW-0812">Transmembrane</keyword>
<evidence type="ECO:0000313" key="3">
    <source>
        <dbReference type="EMBL" id="CAG2057022.1"/>
    </source>
</evidence>
<protein>
    <submittedName>
        <fullName evidence="3">Uncharacterized protein</fullName>
    </submittedName>
</protein>
<sequence>MGEQGRGRGVKKGTDRIPTSPLLFPRIEQHGAATRNSDSSHVGVAVGIVMALIIVAGIVVGAVWFLRSRRMLGRKSTGGVAFENPSYLREVNMDHIQIPATQGDPILPNGTANGINPSGGQVPSAQGWKHETLHVPAQATEVAPSLYEELKLGHDGAGFKRLK</sequence>
<name>A0ABN7NQX4_TIMPD</name>
<feature type="transmembrane region" description="Helical" evidence="2">
    <location>
        <begin position="44"/>
        <end position="66"/>
    </location>
</feature>
<keyword evidence="2" id="KW-1133">Transmembrane helix</keyword>
<proteinExistence type="predicted"/>
<gene>
    <name evidence="3" type="ORF">TPAB3V08_LOCUS4004</name>
</gene>
<dbReference type="Proteomes" id="UP001153148">
    <property type="component" value="Unassembled WGS sequence"/>
</dbReference>
<evidence type="ECO:0000256" key="1">
    <source>
        <dbReference type="SAM" id="MobiDB-lite"/>
    </source>
</evidence>
<dbReference type="EMBL" id="CAJPIN010004746">
    <property type="protein sequence ID" value="CAG2057022.1"/>
    <property type="molecule type" value="Genomic_DNA"/>
</dbReference>
<comment type="caution">
    <text evidence="3">The sequence shown here is derived from an EMBL/GenBank/DDBJ whole genome shotgun (WGS) entry which is preliminary data.</text>
</comment>
<keyword evidence="4" id="KW-1185">Reference proteome</keyword>
<organism evidence="3 4">
    <name type="scientific">Timema podura</name>
    <name type="common">Walking stick</name>
    <dbReference type="NCBI Taxonomy" id="61482"/>
    <lineage>
        <taxon>Eukaryota</taxon>
        <taxon>Metazoa</taxon>
        <taxon>Ecdysozoa</taxon>
        <taxon>Arthropoda</taxon>
        <taxon>Hexapoda</taxon>
        <taxon>Insecta</taxon>
        <taxon>Pterygota</taxon>
        <taxon>Neoptera</taxon>
        <taxon>Polyneoptera</taxon>
        <taxon>Phasmatodea</taxon>
        <taxon>Timematodea</taxon>
        <taxon>Timematoidea</taxon>
        <taxon>Timematidae</taxon>
        <taxon>Timema</taxon>
    </lineage>
</organism>
<evidence type="ECO:0000256" key="2">
    <source>
        <dbReference type="SAM" id="Phobius"/>
    </source>
</evidence>
<feature type="region of interest" description="Disordered" evidence="1">
    <location>
        <begin position="1"/>
        <end position="21"/>
    </location>
</feature>
<accession>A0ABN7NQX4</accession>
<reference evidence="3" key="1">
    <citation type="submission" date="2021-03" db="EMBL/GenBank/DDBJ databases">
        <authorList>
            <person name="Tran Van P."/>
        </authorList>
    </citation>
    <scope>NUCLEOTIDE SEQUENCE</scope>
</reference>
<evidence type="ECO:0000313" key="4">
    <source>
        <dbReference type="Proteomes" id="UP001153148"/>
    </source>
</evidence>